<dbReference type="SUPFAM" id="SSF47323">
    <property type="entry name" value="Anticodon-binding domain of a subclass of class I aminoacyl-tRNA synthetases"/>
    <property type="match status" value="1"/>
</dbReference>
<dbReference type="PANTHER" id="PTHR43740:SF2">
    <property type="entry name" value="LEUCINE--TRNA LIGASE, MITOCHONDRIAL"/>
    <property type="match status" value="1"/>
</dbReference>
<keyword evidence="6" id="KW-0648">Protein biosynthesis</keyword>
<feature type="domain" description="Methionyl/Valyl/Leucyl/Isoleucyl-tRNA synthetase anticodon-binding" evidence="10">
    <location>
        <begin position="149"/>
        <end position="275"/>
    </location>
</feature>
<evidence type="ECO:0000256" key="2">
    <source>
        <dbReference type="ARBA" id="ARBA00013164"/>
    </source>
</evidence>
<protein>
    <recommendedName>
        <fullName evidence="2">leucine--tRNA ligase</fullName>
        <ecNumber evidence="2">6.1.1.4</ecNumber>
    </recommendedName>
</protein>
<dbReference type="Pfam" id="PF08264">
    <property type="entry name" value="Anticodon_1"/>
    <property type="match status" value="1"/>
</dbReference>
<dbReference type="Gene3D" id="1.10.730.10">
    <property type="entry name" value="Isoleucyl-tRNA Synthetase, Domain 1"/>
    <property type="match status" value="1"/>
</dbReference>
<comment type="caution">
    <text evidence="11">The sequence shown here is derived from an EMBL/GenBank/DDBJ whole genome shotgun (WGS) entry which is preliminary data.</text>
</comment>
<comment type="similarity">
    <text evidence="1">Belongs to the class-I aminoacyl-tRNA synthetase family.</text>
</comment>
<comment type="catalytic activity">
    <reaction evidence="8">
        <text>tRNA(Leu) + L-leucine + ATP = L-leucyl-tRNA(Leu) + AMP + diphosphate</text>
        <dbReference type="Rhea" id="RHEA:11688"/>
        <dbReference type="Rhea" id="RHEA-COMP:9613"/>
        <dbReference type="Rhea" id="RHEA-COMP:9622"/>
        <dbReference type="ChEBI" id="CHEBI:30616"/>
        <dbReference type="ChEBI" id="CHEBI:33019"/>
        <dbReference type="ChEBI" id="CHEBI:57427"/>
        <dbReference type="ChEBI" id="CHEBI:78442"/>
        <dbReference type="ChEBI" id="CHEBI:78494"/>
        <dbReference type="ChEBI" id="CHEBI:456215"/>
        <dbReference type="EC" id="6.1.1.4"/>
    </reaction>
</comment>
<dbReference type="GO" id="GO:0005524">
    <property type="term" value="F:ATP binding"/>
    <property type="evidence" value="ECO:0007669"/>
    <property type="project" value="UniProtKB-KW"/>
</dbReference>
<evidence type="ECO:0000256" key="3">
    <source>
        <dbReference type="ARBA" id="ARBA00022598"/>
    </source>
</evidence>
<dbReference type="InterPro" id="IPR013155">
    <property type="entry name" value="M/V/L/I-tRNA-synth_anticd-bd"/>
</dbReference>
<dbReference type="InterPro" id="IPR014729">
    <property type="entry name" value="Rossmann-like_a/b/a_fold"/>
</dbReference>
<evidence type="ECO:0000256" key="8">
    <source>
        <dbReference type="ARBA" id="ARBA00047469"/>
    </source>
</evidence>
<dbReference type="PANTHER" id="PTHR43740">
    <property type="entry name" value="LEUCYL-TRNA SYNTHETASE"/>
    <property type="match status" value="1"/>
</dbReference>
<sequence length="389" mass="45468">MYENLLYARFFTKVSRDIGLHSYDEPFQRLLTQGMINKTHPYCQNCKTFAIKAEMSEENCLRCGTKYSLKSVKMSKSLGNTVDPIGIMNEYGADAARFFILFGASPKSGLEWSDEGLDFAHRFIRNTFLLLAGPPNNKRANYTVSDTLIKYLLNRTLKDLTENMEKLAIRNAVNNIIQFTNELGKYKSESVKEEIFNECREKLVLMLHPIAPHMTEEIWEIMGKKSYLSLNSWPIYEESLLTKENDYKWKLMNTILADIKNIRLTIKKDTIDKIKIIVADQWKLKFYRNFLSILEETKDPRIIMKKLMQEKDLTKHGKFISQVVNRVLKNVGKYSKFTIPMEDEYKFFKDIKTIIMKRFNCKVEILNERESIELKAQQSLPGRPGIIIL</sequence>
<name>A0A0F9NI40_9ZZZZ</name>
<dbReference type="AlphaFoldDB" id="A0A0F9NI40"/>
<dbReference type="GO" id="GO:0004823">
    <property type="term" value="F:leucine-tRNA ligase activity"/>
    <property type="evidence" value="ECO:0007669"/>
    <property type="project" value="UniProtKB-EC"/>
</dbReference>
<dbReference type="InterPro" id="IPR009080">
    <property type="entry name" value="tRNAsynth_Ia_anticodon-bd"/>
</dbReference>
<keyword evidence="5" id="KW-0067">ATP-binding</keyword>
<dbReference type="Gene3D" id="3.40.50.620">
    <property type="entry name" value="HUPs"/>
    <property type="match status" value="1"/>
</dbReference>
<evidence type="ECO:0000259" key="10">
    <source>
        <dbReference type="Pfam" id="PF08264"/>
    </source>
</evidence>
<dbReference type="EC" id="6.1.1.4" evidence="2"/>
<accession>A0A0F9NI40</accession>
<dbReference type="FunFam" id="1.10.730.10:FF:000002">
    <property type="entry name" value="Leucine--tRNA ligase"/>
    <property type="match status" value="1"/>
</dbReference>
<dbReference type="EMBL" id="LAZR01003504">
    <property type="protein sequence ID" value="KKN17614.1"/>
    <property type="molecule type" value="Genomic_DNA"/>
</dbReference>
<keyword evidence="3" id="KW-0436">Ligase</keyword>
<evidence type="ECO:0000259" key="9">
    <source>
        <dbReference type="Pfam" id="PF00133"/>
    </source>
</evidence>
<dbReference type="InterPro" id="IPR002302">
    <property type="entry name" value="Leu-tRNA-ligase"/>
</dbReference>
<evidence type="ECO:0000256" key="7">
    <source>
        <dbReference type="ARBA" id="ARBA00023146"/>
    </source>
</evidence>
<evidence type="ECO:0000256" key="4">
    <source>
        <dbReference type="ARBA" id="ARBA00022741"/>
    </source>
</evidence>
<evidence type="ECO:0000256" key="1">
    <source>
        <dbReference type="ARBA" id="ARBA00005594"/>
    </source>
</evidence>
<dbReference type="Gene3D" id="1.10.10.720">
    <property type="entry name" value="leucyl-tRNA synthetase"/>
    <property type="match status" value="1"/>
</dbReference>
<reference evidence="11" key="1">
    <citation type="journal article" date="2015" name="Nature">
        <title>Complex archaea that bridge the gap between prokaryotes and eukaryotes.</title>
        <authorList>
            <person name="Spang A."/>
            <person name="Saw J.H."/>
            <person name="Jorgensen S.L."/>
            <person name="Zaremba-Niedzwiedzka K."/>
            <person name="Martijn J."/>
            <person name="Lind A.E."/>
            <person name="van Eijk R."/>
            <person name="Schleper C."/>
            <person name="Guy L."/>
            <person name="Ettema T.J."/>
        </authorList>
    </citation>
    <scope>NUCLEOTIDE SEQUENCE</scope>
</reference>
<keyword evidence="7" id="KW-0030">Aminoacyl-tRNA synthetase</keyword>
<organism evidence="11">
    <name type="scientific">marine sediment metagenome</name>
    <dbReference type="NCBI Taxonomy" id="412755"/>
    <lineage>
        <taxon>unclassified sequences</taxon>
        <taxon>metagenomes</taxon>
        <taxon>ecological metagenomes</taxon>
    </lineage>
</organism>
<dbReference type="GO" id="GO:0006429">
    <property type="term" value="P:leucyl-tRNA aminoacylation"/>
    <property type="evidence" value="ECO:0007669"/>
    <property type="project" value="InterPro"/>
</dbReference>
<keyword evidence="4" id="KW-0547">Nucleotide-binding</keyword>
<feature type="domain" description="Aminoacyl-tRNA synthetase class Ia" evidence="9">
    <location>
        <begin position="72"/>
        <end position="108"/>
    </location>
</feature>
<gene>
    <name evidence="11" type="ORF">LCGC14_0964100</name>
</gene>
<evidence type="ECO:0000256" key="5">
    <source>
        <dbReference type="ARBA" id="ARBA00022840"/>
    </source>
</evidence>
<dbReference type="Pfam" id="PF00133">
    <property type="entry name" value="tRNA-synt_1"/>
    <property type="match status" value="1"/>
</dbReference>
<proteinExistence type="inferred from homology"/>
<evidence type="ECO:0000256" key="6">
    <source>
        <dbReference type="ARBA" id="ARBA00022917"/>
    </source>
</evidence>
<evidence type="ECO:0000313" key="11">
    <source>
        <dbReference type="EMBL" id="KKN17614.1"/>
    </source>
</evidence>
<dbReference type="GO" id="GO:0005829">
    <property type="term" value="C:cytosol"/>
    <property type="evidence" value="ECO:0007669"/>
    <property type="project" value="TreeGrafter"/>
</dbReference>
<dbReference type="InterPro" id="IPR002300">
    <property type="entry name" value="aa-tRNA-synth_Ia"/>
</dbReference>
<dbReference type="SUPFAM" id="SSF52374">
    <property type="entry name" value="Nucleotidylyl transferase"/>
    <property type="match status" value="1"/>
</dbReference>
<dbReference type="Gene3D" id="3.30.2320.20">
    <property type="entry name" value="Class I aminoacyl-tRNA synthetases (RS)"/>
    <property type="match status" value="1"/>
</dbReference>